<dbReference type="Proteomes" id="UP001054945">
    <property type="component" value="Unassembled WGS sequence"/>
</dbReference>
<evidence type="ECO:0000313" key="1">
    <source>
        <dbReference type="EMBL" id="GIY06588.1"/>
    </source>
</evidence>
<comment type="caution">
    <text evidence="1">The sequence shown here is derived from an EMBL/GenBank/DDBJ whole genome shotgun (WGS) entry which is preliminary data.</text>
</comment>
<sequence>MSRMRGKWYRYPRILHKAKTVIQRLYEKKDALCGLLVAVKGNTHKDVFVLVANMQDENACARRLSQVRGAVNTISTVHETVGDPLGG</sequence>
<organism evidence="1 2">
    <name type="scientific">Caerostris extrusa</name>
    <name type="common">Bark spider</name>
    <name type="synonym">Caerostris bankana</name>
    <dbReference type="NCBI Taxonomy" id="172846"/>
    <lineage>
        <taxon>Eukaryota</taxon>
        <taxon>Metazoa</taxon>
        <taxon>Ecdysozoa</taxon>
        <taxon>Arthropoda</taxon>
        <taxon>Chelicerata</taxon>
        <taxon>Arachnida</taxon>
        <taxon>Araneae</taxon>
        <taxon>Araneomorphae</taxon>
        <taxon>Entelegynae</taxon>
        <taxon>Araneoidea</taxon>
        <taxon>Araneidae</taxon>
        <taxon>Caerostris</taxon>
    </lineage>
</organism>
<reference evidence="1 2" key="1">
    <citation type="submission" date="2021-06" db="EMBL/GenBank/DDBJ databases">
        <title>Caerostris extrusa draft genome.</title>
        <authorList>
            <person name="Kono N."/>
            <person name="Arakawa K."/>
        </authorList>
    </citation>
    <scope>NUCLEOTIDE SEQUENCE [LARGE SCALE GENOMIC DNA]</scope>
</reference>
<proteinExistence type="predicted"/>
<name>A0AAV4QH02_CAEEX</name>
<evidence type="ECO:0000313" key="2">
    <source>
        <dbReference type="Proteomes" id="UP001054945"/>
    </source>
</evidence>
<keyword evidence="2" id="KW-1185">Reference proteome</keyword>
<gene>
    <name evidence="1" type="ORF">CEXT_199831</name>
</gene>
<protein>
    <submittedName>
        <fullName evidence="1">Uncharacterized protein</fullName>
    </submittedName>
</protein>
<accession>A0AAV4QH02</accession>
<dbReference type="AlphaFoldDB" id="A0AAV4QH02"/>
<dbReference type="EMBL" id="BPLR01005976">
    <property type="protein sequence ID" value="GIY06588.1"/>
    <property type="molecule type" value="Genomic_DNA"/>
</dbReference>